<evidence type="ECO:0000313" key="2">
    <source>
        <dbReference type="Proteomes" id="UP000276133"/>
    </source>
</evidence>
<name>A0A3M7SA12_BRAPC</name>
<dbReference type="AlphaFoldDB" id="A0A3M7SA12"/>
<protein>
    <submittedName>
        <fullName evidence="1">Uncharacterized protein</fullName>
    </submittedName>
</protein>
<reference evidence="1 2" key="1">
    <citation type="journal article" date="2018" name="Sci. Rep.">
        <title>Genomic signatures of local adaptation to the degree of environmental predictability in rotifers.</title>
        <authorList>
            <person name="Franch-Gras L."/>
            <person name="Hahn C."/>
            <person name="Garcia-Roger E.M."/>
            <person name="Carmona M.J."/>
            <person name="Serra M."/>
            <person name="Gomez A."/>
        </authorList>
    </citation>
    <scope>NUCLEOTIDE SEQUENCE [LARGE SCALE GENOMIC DNA]</scope>
    <source>
        <strain evidence="1">HYR1</strain>
    </source>
</reference>
<dbReference type="EMBL" id="REGN01001771">
    <property type="protein sequence ID" value="RNA32666.1"/>
    <property type="molecule type" value="Genomic_DNA"/>
</dbReference>
<organism evidence="1 2">
    <name type="scientific">Brachionus plicatilis</name>
    <name type="common">Marine rotifer</name>
    <name type="synonym">Brachionus muelleri</name>
    <dbReference type="NCBI Taxonomy" id="10195"/>
    <lineage>
        <taxon>Eukaryota</taxon>
        <taxon>Metazoa</taxon>
        <taxon>Spiralia</taxon>
        <taxon>Gnathifera</taxon>
        <taxon>Rotifera</taxon>
        <taxon>Eurotatoria</taxon>
        <taxon>Monogononta</taxon>
        <taxon>Pseudotrocha</taxon>
        <taxon>Ploima</taxon>
        <taxon>Brachionidae</taxon>
        <taxon>Brachionus</taxon>
    </lineage>
</organism>
<proteinExistence type="predicted"/>
<accession>A0A3M7SA12</accession>
<gene>
    <name evidence="1" type="ORF">BpHYR1_005232</name>
</gene>
<dbReference type="Proteomes" id="UP000276133">
    <property type="component" value="Unassembled WGS sequence"/>
</dbReference>
<sequence>MLQTNKVANKLTDLANENVVQNVMEVINSNKCVEEKRKRGRPPKLDLSFFQLTNFDTVNNRLSGMRFDRPDNKFSGYHDLLTKRGNKETINE</sequence>
<comment type="caution">
    <text evidence="1">The sequence shown here is derived from an EMBL/GenBank/DDBJ whole genome shotgun (WGS) entry which is preliminary data.</text>
</comment>
<keyword evidence="2" id="KW-1185">Reference proteome</keyword>
<evidence type="ECO:0000313" key="1">
    <source>
        <dbReference type="EMBL" id="RNA32666.1"/>
    </source>
</evidence>